<dbReference type="Proteomes" id="UP001184614">
    <property type="component" value="Unassembled WGS sequence"/>
</dbReference>
<dbReference type="Gene3D" id="2.40.30.170">
    <property type="match status" value="1"/>
</dbReference>
<feature type="domain" description="p-hydroxybenzoic acid efflux pump subunit AaeA-like beta-barrel" evidence="5">
    <location>
        <begin position="259"/>
        <end position="349"/>
    </location>
</feature>
<dbReference type="InterPro" id="IPR058634">
    <property type="entry name" value="AaeA-lik-b-barrel"/>
</dbReference>
<feature type="transmembrane region" description="Helical" evidence="3">
    <location>
        <begin position="28"/>
        <end position="48"/>
    </location>
</feature>
<proteinExistence type="predicted"/>
<keyword evidence="3" id="KW-0812">Transmembrane</keyword>
<evidence type="ECO:0000256" key="1">
    <source>
        <dbReference type="ARBA" id="ARBA00004196"/>
    </source>
</evidence>
<evidence type="ECO:0000256" key="3">
    <source>
        <dbReference type="SAM" id="Phobius"/>
    </source>
</evidence>
<protein>
    <submittedName>
        <fullName evidence="6">Membrane fusion protein (Multidrug efflux system)</fullName>
    </submittedName>
</protein>
<keyword evidence="3" id="KW-1133">Transmembrane helix</keyword>
<dbReference type="SUPFAM" id="SSF111369">
    <property type="entry name" value="HlyD-like secretion proteins"/>
    <property type="match status" value="2"/>
</dbReference>
<dbReference type="Gene3D" id="2.40.50.100">
    <property type="match status" value="1"/>
</dbReference>
<dbReference type="PANTHER" id="PTHR30386:SF19">
    <property type="entry name" value="MULTIDRUG EXPORT PROTEIN EMRA-RELATED"/>
    <property type="match status" value="1"/>
</dbReference>
<evidence type="ECO:0000259" key="4">
    <source>
        <dbReference type="Pfam" id="PF25917"/>
    </source>
</evidence>
<dbReference type="Pfam" id="PF25917">
    <property type="entry name" value="BSH_RND"/>
    <property type="match status" value="1"/>
</dbReference>
<organism evidence="6 7">
    <name type="scientific">Brucella pseudogrignonensis</name>
    <dbReference type="NCBI Taxonomy" id="419475"/>
    <lineage>
        <taxon>Bacteria</taxon>
        <taxon>Pseudomonadati</taxon>
        <taxon>Pseudomonadota</taxon>
        <taxon>Alphaproteobacteria</taxon>
        <taxon>Hyphomicrobiales</taxon>
        <taxon>Brucellaceae</taxon>
        <taxon>Brucella/Ochrobactrum group</taxon>
        <taxon>Brucella</taxon>
    </lineage>
</organism>
<comment type="caution">
    <text evidence="6">The sequence shown here is derived from an EMBL/GenBank/DDBJ whole genome shotgun (WGS) entry which is preliminary data.</text>
</comment>
<evidence type="ECO:0000313" key="7">
    <source>
        <dbReference type="Proteomes" id="UP001184614"/>
    </source>
</evidence>
<dbReference type="RefSeq" id="WP_310014561.1">
    <property type="nucleotide sequence ID" value="NZ_JAVDQT010000006.1"/>
</dbReference>
<feature type="domain" description="Multidrug resistance protein MdtA-like barrel-sandwich hybrid" evidence="4">
    <location>
        <begin position="64"/>
        <end position="253"/>
    </location>
</feature>
<name>A0ABU1MCP6_9HYPH</name>
<accession>A0ABU1MCP6</accession>
<dbReference type="Pfam" id="PF25963">
    <property type="entry name" value="Beta-barrel_AAEA"/>
    <property type="match status" value="1"/>
</dbReference>
<dbReference type="PANTHER" id="PTHR30386">
    <property type="entry name" value="MEMBRANE FUSION SUBUNIT OF EMRAB-TOLC MULTIDRUG EFFLUX PUMP"/>
    <property type="match status" value="1"/>
</dbReference>
<gene>
    <name evidence="6" type="ORF">J2782_003363</name>
</gene>
<keyword evidence="7" id="KW-1185">Reference proteome</keyword>
<reference evidence="6 7" key="1">
    <citation type="submission" date="2023-07" db="EMBL/GenBank/DDBJ databases">
        <title>Sorghum-associated microbial communities from plants grown in Nebraska, USA.</title>
        <authorList>
            <person name="Schachtman D."/>
        </authorList>
    </citation>
    <scope>NUCLEOTIDE SEQUENCE [LARGE SCALE GENOMIC DNA]</scope>
    <source>
        <strain evidence="6 7">DS1730</strain>
    </source>
</reference>
<keyword evidence="2" id="KW-0175">Coiled coil</keyword>
<feature type="coiled-coil region" evidence="2">
    <location>
        <begin position="96"/>
        <end position="182"/>
    </location>
</feature>
<evidence type="ECO:0000313" key="6">
    <source>
        <dbReference type="EMBL" id="MDR6433617.1"/>
    </source>
</evidence>
<dbReference type="EMBL" id="JAVDQT010000006">
    <property type="protein sequence ID" value="MDR6433617.1"/>
    <property type="molecule type" value="Genomic_DNA"/>
</dbReference>
<comment type="subcellular location">
    <subcellularLocation>
        <location evidence="1">Cell envelope</location>
    </subcellularLocation>
</comment>
<evidence type="ECO:0000256" key="2">
    <source>
        <dbReference type="SAM" id="Coils"/>
    </source>
</evidence>
<evidence type="ECO:0000259" key="5">
    <source>
        <dbReference type="Pfam" id="PF25963"/>
    </source>
</evidence>
<dbReference type="InterPro" id="IPR058625">
    <property type="entry name" value="MdtA-like_BSH"/>
</dbReference>
<sequence length="369" mass="39802">MTEDQTFKKDDDNSASSGLHSESMIRPVLLFAGPIVAIVIALLIYFTGGRTVSENDSYVGAPNVTIVAQVSGRVTHITAVENEHVAINSTLFEIDQDLYRIALDQAKAQVQAAREKLDGLALTYKQNLAAVEQAKADVTYAQGELDRAQQLRQTGVGTVQAAEEARRNLRVAQDQRIAAQDAANSTLALLGGSVDIPVEQQAEYLQAMAMQEKAAWNLGQAIVRAPFDGIATQVDNIQIGTYLVPGQAAFTLVSTESWVDANIKETDLAHIKVGNSVDIVVDNYPDLKLHGRVASISPASGSVFSLLPPQNASGNWVKVVQRIPVRISIEDRPDDVLLRVGSSASVTVHTGYRRTLKTLMADLASIVNF</sequence>
<dbReference type="InterPro" id="IPR050739">
    <property type="entry name" value="MFP"/>
</dbReference>
<keyword evidence="3" id="KW-0472">Membrane</keyword>